<dbReference type="CDD" id="cd01949">
    <property type="entry name" value="GGDEF"/>
    <property type="match status" value="1"/>
</dbReference>
<dbReference type="Gene3D" id="3.30.70.270">
    <property type="match status" value="1"/>
</dbReference>
<dbReference type="Pfam" id="PF00990">
    <property type="entry name" value="GGDEF"/>
    <property type="match status" value="1"/>
</dbReference>
<dbReference type="Proteomes" id="UP000713596">
    <property type="component" value="Unassembled WGS sequence"/>
</dbReference>
<accession>A0A948WNA3</accession>
<feature type="transmembrane region" description="Helical" evidence="1">
    <location>
        <begin position="280"/>
        <end position="302"/>
    </location>
</feature>
<feature type="domain" description="GGDEF" evidence="2">
    <location>
        <begin position="496"/>
        <end position="629"/>
    </location>
</feature>
<keyword evidence="1" id="KW-0472">Membrane</keyword>
<dbReference type="InterPro" id="IPR052163">
    <property type="entry name" value="DGC-Regulatory_Protein"/>
</dbReference>
<sequence>MFYALTIVVFLIVTGIMLALQGRAVMTDLDQMMADIRTVYDANKDTMEELKTQFSDDYYNRALAIEYMLELYSDESWKDQAVLQQLSQLMEVESIHLMDENGVVQYSSSPASVGLNLMEHESANKFWPLFQKGSQVDHVIELEGKSISSGQSRIYVGIRTDIEGVSVLQIGVESRVLGNLLQNNTMEGIIEKTPTLWTRTIFLVNRSTGELTAITPNNDQVVEFADGVSGLAYVHRLEGLQEGGLRTINGMAYYVKTTITRDGSYVIGAMAQASSIHEDFLWQVLAVLVGILIVMLIMFGLIRRYLRRYVLDDLQGIERQVVRLLEGDYDVEFTTRYNTELRIIALLMNDWRDSYRSKAERMTRIMRAIDQHVGAFECLLSIHSNFFSDNLKQILGLSDGMWTAVSKSPQAFRHYIRALEESRDPKTGMIQIGDRYVEMALFESEDAFYGMVMDRTTEIRRQQVMELEAETDSLTGLTNRAGVERQIAAMLANNPTKGILLLFDMDRFKSINDSEGHPEGDKVLRKFAAILRSYFRKDDVVGRLGGDEFIVFVSESVSCEVISNKMHWLLETVLMELRRYHETYGFATSVGIAYADEEHSTYESLYASADSALYIVKNNGKNGFYIADNKITCPVEKCKDCPLCCKRNEVLVEQGLLPPSVVKQDEVDELGF</sequence>
<dbReference type="InterPro" id="IPR029787">
    <property type="entry name" value="Nucleotide_cyclase"/>
</dbReference>
<organism evidence="3 4">
    <name type="scientific">Candidatus Allofournierella pullistercoris</name>
    <dbReference type="NCBI Taxonomy" id="2838597"/>
    <lineage>
        <taxon>Bacteria</taxon>
        <taxon>Bacillati</taxon>
        <taxon>Bacillota</taxon>
        <taxon>Clostridia</taxon>
        <taxon>Eubacteriales</taxon>
        <taxon>Oscillospiraceae</taxon>
        <taxon>Allofournierella</taxon>
    </lineage>
</organism>
<dbReference type="PANTHER" id="PTHR46663:SF2">
    <property type="entry name" value="GGDEF DOMAIN-CONTAINING PROTEIN"/>
    <property type="match status" value="1"/>
</dbReference>
<dbReference type="SUPFAM" id="SSF55073">
    <property type="entry name" value="Nucleotide cyclase"/>
    <property type="match status" value="1"/>
</dbReference>
<evidence type="ECO:0000259" key="2">
    <source>
        <dbReference type="PROSITE" id="PS50887"/>
    </source>
</evidence>
<name>A0A948WNA3_9FIRM</name>
<evidence type="ECO:0000313" key="3">
    <source>
        <dbReference type="EMBL" id="MBU3805612.1"/>
    </source>
</evidence>
<evidence type="ECO:0000313" key="4">
    <source>
        <dbReference type="Proteomes" id="UP000713596"/>
    </source>
</evidence>
<gene>
    <name evidence="3" type="ORF">H9882_01720</name>
</gene>
<dbReference type="InterPro" id="IPR043128">
    <property type="entry name" value="Rev_trsase/Diguanyl_cyclase"/>
</dbReference>
<reference evidence="3" key="2">
    <citation type="submission" date="2021-04" db="EMBL/GenBank/DDBJ databases">
        <authorList>
            <person name="Gilroy R."/>
        </authorList>
    </citation>
    <scope>NUCLEOTIDE SEQUENCE</scope>
    <source>
        <strain evidence="3">B5_2728</strain>
    </source>
</reference>
<evidence type="ECO:0000256" key="1">
    <source>
        <dbReference type="SAM" id="Phobius"/>
    </source>
</evidence>
<dbReference type="InterPro" id="IPR000160">
    <property type="entry name" value="GGDEF_dom"/>
</dbReference>
<protein>
    <submittedName>
        <fullName evidence="3">GGDEF domain-containing protein</fullName>
    </submittedName>
</protein>
<keyword evidence="1" id="KW-0812">Transmembrane</keyword>
<keyword evidence="1" id="KW-1133">Transmembrane helix</keyword>
<comment type="caution">
    <text evidence="3">The sequence shown here is derived from an EMBL/GenBank/DDBJ whole genome shotgun (WGS) entry which is preliminary data.</text>
</comment>
<dbReference type="SMART" id="SM00267">
    <property type="entry name" value="GGDEF"/>
    <property type="match status" value="1"/>
</dbReference>
<dbReference type="EMBL" id="JAHLFP010000011">
    <property type="protein sequence ID" value="MBU3805612.1"/>
    <property type="molecule type" value="Genomic_DNA"/>
</dbReference>
<proteinExistence type="predicted"/>
<dbReference type="PROSITE" id="PS50887">
    <property type="entry name" value="GGDEF"/>
    <property type="match status" value="1"/>
</dbReference>
<dbReference type="PANTHER" id="PTHR46663">
    <property type="entry name" value="DIGUANYLATE CYCLASE DGCT-RELATED"/>
    <property type="match status" value="1"/>
</dbReference>
<reference evidence="3" key="1">
    <citation type="journal article" date="2021" name="PeerJ">
        <title>Extensive microbial diversity within the chicken gut microbiome revealed by metagenomics and culture.</title>
        <authorList>
            <person name="Gilroy R."/>
            <person name="Ravi A."/>
            <person name="Getino M."/>
            <person name="Pursley I."/>
            <person name="Horton D.L."/>
            <person name="Alikhan N.F."/>
            <person name="Baker D."/>
            <person name="Gharbi K."/>
            <person name="Hall N."/>
            <person name="Watson M."/>
            <person name="Adriaenssens E.M."/>
            <person name="Foster-Nyarko E."/>
            <person name="Jarju S."/>
            <person name="Secka A."/>
            <person name="Antonio M."/>
            <person name="Oren A."/>
            <person name="Chaudhuri R.R."/>
            <person name="La Ragione R."/>
            <person name="Hildebrand F."/>
            <person name="Pallen M.J."/>
        </authorList>
    </citation>
    <scope>NUCLEOTIDE SEQUENCE</scope>
    <source>
        <strain evidence="3">B5_2728</strain>
    </source>
</reference>
<dbReference type="AlphaFoldDB" id="A0A948WNA3"/>
<dbReference type="NCBIfam" id="TIGR00254">
    <property type="entry name" value="GGDEF"/>
    <property type="match status" value="1"/>
</dbReference>